<sequence>MEETGILHEIDPDGDIELILQNPNAPFAVWVQDQGTPAAKKRKYNTAFGREPSLFHSVDQCYTHSVASNAARRRVESTATPAPAQDEQRKQQTTIRFRVSSKHLALASVSFRNFLQDDSQGGNASTFKTSGWDPDAMLILMNIIHGRHGSVPTKVNLEMFAKIAALTDYPGCHEAVMFFARGWISKMSVTTPNKYDRNLVLWLAVSRVLSRQSIFVVMAKAAIMYSKGPIQTLGLPIPQQVVGKQR</sequence>
<proteinExistence type="predicted"/>
<keyword evidence="3" id="KW-1185">Reference proteome</keyword>
<feature type="region of interest" description="Disordered" evidence="1">
    <location>
        <begin position="69"/>
        <end position="92"/>
    </location>
</feature>
<accession>A0ABR1V055</accession>
<reference evidence="2 3" key="1">
    <citation type="submission" date="2023-01" db="EMBL/GenBank/DDBJ databases">
        <title>Analysis of 21 Apiospora genomes using comparative genomics revels a genus with tremendous synthesis potential of carbohydrate active enzymes and secondary metabolites.</title>
        <authorList>
            <person name="Sorensen T."/>
        </authorList>
    </citation>
    <scope>NUCLEOTIDE SEQUENCE [LARGE SCALE GENOMIC DNA]</scope>
    <source>
        <strain evidence="2 3">CBS 135458</strain>
    </source>
</reference>
<dbReference type="RefSeq" id="XP_066715549.1">
    <property type="nucleotide sequence ID" value="XM_066858607.1"/>
</dbReference>
<gene>
    <name evidence="2" type="ORF">PG994_007198</name>
</gene>
<comment type="caution">
    <text evidence="2">The sequence shown here is derived from an EMBL/GenBank/DDBJ whole genome shotgun (WGS) entry which is preliminary data.</text>
</comment>
<protein>
    <recommendedName>
        <fullName evidence="4">BTB domain-containing protein</fullName>
    </recommendedName>
</protein>
<evidence type="ECO:0008006" key="4">
    <source>
        <dbReference type="Google" id="ProtNLM"/>
    </source>
</evidence>
<evidence type="ECO:0000313" key="3">
    <source>
        <dbReference type="Proteomes" id="UP001480595"/>
    </source>
</evidence>
<evidence type="ECO:0000313" key="2">
    <source>
        <dbReference type="EMBL" id="KAK8064560.1"/>
    </source>
</evidence>
<dbReference type="EMBL" id="JAQQWL010000007">
    <property type="protein sequence ID" value="KAK8064560.1"/>
    <property type="molecule type" value="Genomic_DNA"/>
</dbReference>
<name>A0ABR1V055_9PEZI</name>
<dbReference type="Proteomes" id="UP001480595">
    <property type="component" value="Unassembled WGS sequence"/>
</dbReference>
<organism evidence="2 3">
    <name type="scientific">Apiospora phragmitis</name>
    <dbReference type="NCBI Taxonomy" id="2905665"/>
    <lineage>
        <taxon>Eukaryota</taxon>
        <taxon>Fungi</taxon>
        <taxon>Dikarya</taxon>
        <taxon>Ascomycota</taxon>
        <taxon>Pezizomycotina</taxon>
        <taxon>Sordariomycetes</taxon>
        <taxon>Xylariomycetidae</taxon>
        <taxon>Amphisphaeriales</taxon>
        <taxon>Apiosporaceae</taxon>
        <taxon>Apiospora</taxon>
    </lineage>
</organism>
<dbReference type="GeneID" id="92091670"/>
<evidence type="ECO:0000256" key="1">
    <source>
        <dbReference type="SAM" id="MobiDB-lite"/>
    </source>
</evidence>